<dbReference type="OMA" id="QPRRHHK"/>
<protein>
    <submittedName>
        <fullName evidence="3">Uncharacterized protein</fullName>
    </submittedName>
</protein>
<dbReference type="AlphaFoldDB" id="A0A9J6FR92"/>
<keyword evidence="2" id="KW-1133">Transmembrane helix</keyword>
<feature type="region of interest" description="Disordered" evidence="1">
    <location>
        <begin position="37"/>
        <end position="100"/>
    </location>
</feature>
<dbReference type="Proteomes" id="UP000821853">
    <property type="component" value="Chromosome 2"/>
</dbReference>
<comment type="caution">
    <text evidence="3">The sequence shown here is derived from an EMBL/GenBank/DDBJ whole genome shotgun (WGS) entry which is preliminary data.</text>
</comment>
<organism evidence="3 4">
    <name type="scientific">Haemaphysalis longicornis</name>
    <name type="common">Bush tick</name>
    <dbReference type="NCBI Taxonomy" id="44386"/>
    <lineage>
        <taxon>Eukaryota</taxon>
        <taxon>Metazoa</taxon>
        <taxon>Ecdysozoa</taxon>
        <taxon>Arthropoda</taxon>
        <taxon>Chelicerata</taxon>
        <taxon>Arachnida</taxon>
        <taxon>Acari</taxon>
        <taxon>Parasitiformes</taxon>
        <taxon>Ixodida</taxon>
        <taxon>Ixodoidea</taxon>
        <taxon>Ixodidae</taxon>
        <taxon>Haemaphysalinae</taxon>
        <taxon>Haemaphysalis</taxon>
    </lineage>
</organism>
<evidence type="ECO:0000256" key="1">
    <source>
        <dbReference type="SAM" id="MobiDB-lite"/>
    </source>
</evidence>
<evidence type="ECO:0000256" key="2">
    <source>
        <dbReference type="SAM" id="Phobius"/>
    </source>
</evidence>
<keyword evidence="2" id="KW-0812">Transmembrane</keyword>
<evidence type="ECO:0000313" key="4">
    <source>
        <dbReference type="Proteomes" id="UP000821853"/>
    </source>
</evidence>
<feature type="compositionally biased region" description="Basic residues" evidence="1">
    <location>
        <begin position="64"/>
        <end position="83"/>
    </location>
</feature>
<gene>
    <name evidence="3" type="ORF">HPB48_004777</name>
</gene>
<keyword evidence="4" id="KW-1185">Reference proteome</keyword>
<feature type="region of interest" description="Disordered" evidence="1">
    <location>
        <begin position="131"/>
        <end position="167"/>
    </location>
</feature>
<proteinExistence type="predicted"/>
<dbReference type="OrthoDB" id="6511754at2759"/>
<evidence type="ECO:0000313" key="3">
    <source>
        <dbReference type="EMBL" id="KAH9368758.1"/>
    </source>
</evidence>
<name>A0A9J6FR92_HAELO</name>
<accession>A0A9J6FR92</accession>
<feature type="transmembrane region" description="Helical" evidence="2">
    <location>
        <begin position="173"/>
        <end position="195"/>
    </location>
</feature>
<sequence length="231" mass="25376">MSGMLNSGARPKAAKEDECRIVITDCDGADDQGNRRVAAWLGQDASSPLAMQEGELSRSDSQPRRHHKHHHRRHHKHHHRRSQSRSSQSEEPSASRCQSSRLVVEEDFASDCETVATTRSEAAWSVAVVPKDDRKRRKKRKRKRKPEAGGGGEGEEDDNSEEGAKRDKKAEMIVVTVSAVILTIALLLIGITLALTPKIDEMVIGELGHVIDLHDLDACALAGFSVHSSAT</sequence>
<feature type="compositionally biased region" description="Basic residues" evidence="1">
    <location>
        <begin position="134"/>
        <end position="145"/>
    </location>
</feature>
<keyword evidence="2" id="KW-0472">Membrane</keyword>
<feature type="compositionally biased region" description="Polar residues" evidence="1">
    <location>
        <begin position="90"/>
        <end position="100"/>
    </location>
</feature>
<dbReference type="EMBL" id="JABSTR010000004">
    <property type="protein sequence ID" value="KAH9368758.1"/>
    <property type="molecule type" value="Genomic_DNA"/>
</dbReference>
<dbReference type="VEuPathDB" id="VectorBase:HLOH_055259"/>
<reference evidence="3 4" key="1">
    <citation type="journal article" date="2020" name="Cell">
        <title>Large-Scale Comparative Analyses of Tick Genomes Elucidate Their Genetic Diversity and Vector Capacities.</title>
        <authorList>
            <consortium name="Tick Genome and Microbiome Consortium (TIGMIC)"/>
            <person name="Jia N."/>
            <person name="Wang J."/>
            <person name="Shi W."/>
            <person name="Du L."/>
            <person name="Sun Y."/>
            <person name="Zhan W."/>
            <person name="Jiang J.F."/>
            <person name="Wang Q."/>
            <person name="Zhang B."/>
            <person name="Ji P."/>
            <person name="Bell-Sakyi L."/>
            <person name="Cui X.M."/>
            <person name="Yuan T.T."/>
            <person name="Jiang B.G."/>
            <person name="Yang W.F."/>
            <person name="Lam T.T."/>
            <person name="Chang Q.C."/>
            <person name="Ding S.J."/>
            <person name="Wang X.J."/>
            <person name="Zhu J.G."/>
            <person name="Ruan X.D."/>
            <person name="Zhao L."/>
            <person name="Wei J.T."/>
            <person name="Ye R.Z."/>
            <person name="Que T.C."/>
            <person name="Du C.H."/>
            <person name="Zhou Y.H."/>
            <person name="Cheng J.X."/>
            <person name="Dai P.F."/>
            <person name="Guo W.B."/>
            <person name="Han X.H."/>
            <person name="Huang E.J."/>
            <person name="Li L.F."/>
            <person name="Wei W."/>
            <person name="Gao Y.C."/>
            <person name="Liu J.Z."/>
            <person name="Shao H.Z."/>
            <person name="Wang X."/>
            <person name="Wang C.C."/>
            <person name="Yang T.C."/>
            <person name="Huo Q.B."/>
            <person name="Li W."/>
            <person name="Chen H.Y."/>
            <person name="Chen S.E."/>
            <person name="Zhou L.G."/>
            <person name="Ni X.B."/>
            <person name="Tian J.H."/>
            <person name="Sheng Y."/>
            <person name="Liu T."/>
            <person name="Pan Y.S."/>
            <person name="Xia L.Y."/>
            <person name="Li J."/>
            <person name="Zhao F."/>
            <person name="Cao W.C."/>
        </authorList>
    </citation>
    <scope>NUCLEOTIDE SEQUENCE [LARGE SCALE GENOMIC DNA]</scope>
    <source>
        <strain evidence="3">HaeL-2018</strain>
    </source>
</reference>